<reference evidence="2 3" key="1">
    <citation type="submission" date="2023-01" db="EMBL/GenBank/DDBJ databases">
        <authorList>
            <person name="Whitehead M."/>
        </authorList>
    </citation>
    <scope>NUCLEOTIDE SEQUENCE [LARGE SCALE GENOMIC DNA]</scope>
</reference>
<accession>A0AAV0W0H9</accession>
<dbReference type="Proteomes" id="UP001160148">
    <property type="component" value="Unassembled WGS sequence"/>
</dbReference>
<dbReference type="AlphaFoldDB" id="A0AAV0W0H9"/>
<keyword evidence="3" id="KW-1185">Reference proteome</keyword>
<gene>
    <name evidence="2" type="ORF">MEUPH1_LOCUS6157</name>
</gene>
<evidence type="ECO:0000313" key="3">
    <source>
        <dbReference type="Proteomes" id="UP001160148"/>
    </source>
</evidence>
<name>A0AAV0W0H9_9HEMI</name>
<proteinExistence type="predicted"/>
<feature type="region of interest" description="Disordered" evidence="1">
    <location>
        <begin position="36"/>
        <end position="57"/>
    </location>
</feature>
<organism evidence="2 3">
    <name type="scientific">Macrosiphum euphorbiae</name>
    <name type="common">potato aphid</name>
    <dbReference type="NCBI Taxonomy" id="13131"/>
    <lineage>
        <taxon>Eukaryota</taxon>
        <taxon>Metazoa</taxon>
        <taxon>Ecdysozoa</taxon>
        <taxon>Arthropoda</taxon>
        <taxon>Hexapoda</taxon>
        <taxon>Insecta</taxon>
        <taxon>Pterygota</taxon>
        <taxon>Neoptera</taxon>
        <taxon>Paraneoptera</taxon>
        <taxon>Hemiptera</taxon>
        <taxon>Sternorrhyncha</taxon>
        <taxon>Aphidomorpha</taxon>
        <taxon>Aphidoidea</taxon>
        <taxon>Aphididae</taxon>
        <taxon>Macrosiphini</taxon>
        <taxon>Macrosiphum</taxon>
    </lineage>
</organism>
<dbReference type="EMBL" id="CARXXK010000001">
    <property type="protein sequence ID" value="CAI6349615.1"/>
    <property type="molecule type" value="Genomic_DNA"/>
</dbReference>
<evidence type="ECO:0000256" key="1">
    <source>
        <dbReference type="SAM" id="MobiDB-lite"/>
    </source>
</evidence>
<sequence>MNSSIKDFFTTSRHRTNINDLGVKSVVATSSQVNDQSVSSVECSTSTNDSKETEDNNHSTFDIMAYIGKQMSSNEEDEVIDVLTSIKRHLDFSL</sequence>
<evidence type="ECO:0000313" key="2">
    <source>
        <dbReference type="EMBL" id="CAI6349615.1"/>
    </source>
</evidence>
<protein>
    <submittedName>
        <fullName evidence="2">Uncharacterized protein</fullName>
    </submittedName>
</protein>
<comment type="caution">
    <text evidence="2">The sequence shown here is derived from an EMBL/GenBank/DDBJ whole genome shotgun (WGS) entry which is preliminary data.</text>
</comment>